<dbReference type="SUPFAM" id="SSF48726">
    <property type="entry name" value="Immunoglobulin"/>
    <property type="match status" value="1"/>
</dbReference>
<reference evidence="2" key="1">
    <citation type="submission" date="2022-08" db="EMBL/GenBank/DDBJ databases">
        <title>Genome sequencing of akame (Lates japonicus).</title>
        <authorList>
            <person name="Hashiguchi Y."/>
            <person name="Takahashi H."/>
        </authorList>
    </citation>
    <scope>NUCLEOTIDE SEQUENCE</scope>
    <source>
        <strain evidence="2">Kochi</strain>
    </source>
</reference>
<evidence type="ECO:0000256" key="1">
    <source>
        <dbReference type="SAM" id="MobiDB-lite"/>
    </source>
</evidence>
<evidence type="ECO:0000313" key="2">
    <source>
        <dbReference type="EMBL" id="GLD70957.1"/>
    </source>
</evidence>
<proteinExistence type="predicted"/>
<dbReference type="PANTHER" id="PTHR11422">
    <property type="entry name" value="T-CELL SURFACE GLYCOPROTEIN CD4"/>
    <property type="match status" value="1"/>
</dbReference>
<protein>
    <recommendedName>
        <fullName evidence="4">Ig-like domain-containing protein</fullName>
    </recommendedName>
</protein>
<dbReference type="Proteomes" id="UP001279410">
    <property type="component" value="Unassembled WGS sequence"/>
</dbReference>
<dbReference type="Gene3D" id="2.60.40.10">
    <property type="entry name" value="Immunoglobulins"/>
    <property type="match status" value="1"/>
</dbReference>
<name>A0AAD3NFK2_LATJO</name>
<dbReference type="InterPro" id="IPR036179">
    <property type="entry name" value="Ig-like_dom_sf"/>
</dbReference>
<dbReference type="AlphaFoldDB" id="A0AAD3NFK2"/>
<feature type="region of interest" description="Disordered" evidence="1">
    <location>
        <begin position="1"/>
        <end position="20"/>
    </location>
</feature>
<dbReference type="InterPro" id="IPR013783">
    <property type="entry name" value="Ig-like_fold"/>
</dbReference>
<comment type="caution">
    <text evidence="2">The sequence shown here is derived from an EMBL/GenBank/DDBJ whole genome shotgun (WGS) entry which is preliminary data.</text>
</comment>
<evidence type="ECO:0000313" key="3">
    <source>
        <dbReference type="Proteomes" id="UP001279410"/>
    </source>
</evidence>
<feature type="non-terminal residue" evidence="2">
    <location>
        <position position="139"/>
    </location>
</feature>
<organism evidence="2 3">
    <name type="scientific">Lates japonicus</name>
    <name type="common">Japanese lates</name>
    <dbReference type="NCBI Taxonomy" id="270547"/>
    <lineage>
        <taxon>Eukaryota</taxon>
        <taxon>Metazoa</taxon>
        <taxon>Chordata</taxon>
        <taxon>Craniata</taxon>
        <taxon>Vertebrata</taxon>
        <taxon>Euteleostomi</taxon>
        <taxon>Actinopterygii</taxon>
        <taxon>Neopterygii</taxon>
        <taxon>Teleostei</taxon>
        <taxon>Neoteleostei</taxon>
        <taxon>Acanthomorphata</taxon>
        <taxon>Carangaria</taxon>
        <taxon>Carangaria incertae sedis</taxon>
        <taxon>Centropomidae</taxon>
        <taxon>Lates</taxon>
    </lineage>
</organism>
<accession>A0AAD3NFK2</accession>
<keyword evidence="3" id="KW-1185">Reference proteome</keyword>
<sequence length="139" mass="15764">MKSRRDEDEVTLSSENVRDDQDQCDGTTWIFTGSGNTAVVTLFELGKIHEAGQSKSDRLSVTENCSLVIKKVTDEDVGRYTCSQFDRSGQHQGPDADVYLSVVTMTEQKNRDQVTLNCSVWTHDHCRHTVKWMYEGKDV</sequence>
<gene>
    <name evidence="2" type="ORF">AKAME5_002227700</name>
</gene>
<dbReference type="EMBL" id="BRZM01000471">
    <property type="protein sequence ID" value="GLD70957.1"/>
    <property type="molecule type" value="Genomic_DNA"/>
</dbReference>
<evidence type="ECO:0008006" key="4">
    <source>
        <dbReference type="Google" id="ProtNLM"/>
    </source>
</evidence>